<dbReference type="GO" id="GO:0008556">
    <property type="term" value="F:P-type potassium transmembrane transporter activity"/>
    <property type="evidence" value="ECO:0007669"/>
    <property type="project" value="InterPro"/>
</dbReference>
<dbReference type="PANTHER" id="PTHR30042">
    <property type="entry name" value="POTASSIUM-TRANSPORTING ATPASE C CHAIN"/>
    <property type="match status" value="1"/>
</dbReference>
<evidence type="ECO:0000256" key="5">
    <source>
        <dbReference type="ARBA" id="ARBA00022741"/>
    </source>
</evidence>
<keyword evidence="6 11" id="KW-0067">ATP-binding</keyword>
<keyword evidence="10 11" id="KW-0472">Membrane</keyword>
<dbReference type="HAMAP" id="MF_00276">
    <property type="entry name" value="KdpC"/>
    <property type="match status" value="1"/>
</dbReference>
<evidence type="ECO:0000313" key="13">
    <source>
        <dbReference type="Proteomes" id="UP000015347"/>
    </source>
</evidence>
<dbReference type="GO" id="GO:0005524">
    <property type="term" value="F:ATP binding"/>
    <property type="evidence" value="ECO:0007669"/>
    <property type="project" value="UniProtKB-UniRule"/>
</dbReference>
<dbReference type="RefSeq" id="WP_020043194.1">
    <property type="nucleotide sequence ID" value="NZ_KE557274.1"/>
</dbReference>
<evidence type="ECO:0000256" key="3">
    <source>
        <dbReference type="ARBA" id="ARBA00022538"/>
    </source>
</evidence>
<name>S9S0J4_9RHOB</name>
<comment type="subunit">
    <text evidence="11">The system is composed of three essential subunits: KdpA, KdpB and KdpC.</text>
</comment>
<evidence type="ECO:0000256" key="7">
    <source>
        <dbReference type="ARBA" id="ARBA00022958"/>
    </source>
</evidence>
<keyword evidence="13" id="KW-1185">Reference proteome</keyword>
<comment type="similarity">
    <text evidence="11">Belongs to the KdpC family.</text>
</comment>
<reference evidence="13" key="1">
    <citation type="journal article" date="2014" name="Stand. Genomic Sci.">
        <title>Genome sequence of the exopolysaccharide-producing Salipiger mucosus type strain (DSM 16094(T)), a moderately halophilic member of the Roseobacter clade.</title>
        <authorList>
            <person name="Riedel T."/>
            <person name="Spring S."/>
            <person name="Fiebig A."/>
            <person name="Petersen J."/>
            <person name="Kyrpides N.C."/>
            <person name="Goker M."/>
            <person name="Klenk H.P."/>
        </authorList>
    </citation>
    <scope>NUCLEOTIDE SEQUENCE [LARGE SCALE GENOMIC DNA]</scope>
    <source>
        <strain evidence="13">DSM 16094</strain>
    </source>
</reference>
<keyword evidence="7 11" id="KW-0630">Potassium</keyword>
<dbReference type="STRING" id="1123237.Salmuc_03651"/>
<dbReference type="NCBIfam" id="NF001454">
    <property type="entry name" value="PRK00315.1"/>
    <property type="match status" value="1"/>
</dbReference>
<keyword evidence="8 11" id="KW-1133">Transmembrane helix</keyword>
<evidence type="ECO:0000313" key="12">
    <source>
        <dbReference type="EMBL" id="EPX83750.1"/>
    </source>
</evidence>
<sequence length="190" mass="19510">MLAIFRPALAILALMTLLTGVAYPLAITGVAQVAMPVRANGSLIEQGGTVIGSVLIGQDFTSPGYFHPRPSAVGYDAASAGASNLGPTSAELLVTVEERAEAWRRETGESDVPLDAVTASASGLDPDISPENARVQAVRVAEARGAPRDEIVRIVEAATTGPWLGIFGPAHVNVLEANLAVDAAFPGGVE</sequence>
<keyword evidence="9 11" id="KW-0406">Ion transport</keyword>
<dbReference type="HOGENOM" id="CLU_077094_2_0_5"/>
<dbReference type="Pfam" id="PF02669">
    <property type="entry name" value="KdpC"/>
    <property type="match status" value="1"/>
</dbReference>
<dbReference type="PANTHER" id="PTHR30042:SF2">
    <property type="entry name" value="POTASSIUM-TRANSPORTING ATPASE KDPC SUBUNIT"/>
    <property type="match status" value="1"/>
</dbReference>
<dbReference type="GO" id="GO:0005886">
    <property type="term" value="C:plasma membrane"/>
    <property type="evidence" value="ECO:0007669"/>
    <property type="project" value="UniProtKB-SubCell"/>
</dbReference>
<evidence type="ECO:0000256" key="1">
    <source>
        <dbReference type="ARBA" id="ARBA00022448"/>
    </source>
</evidence>
<comment type="caution">
    <text evidence="12">The sequence shown here is derived from an EMBL/GenBank/DDBJ whole genome shotgun (WGS) entry which is preliminary data.</text>
</comment>
<dbReference type="GO" id="GO:0016787">
    <property type="term" value="F:hydrolase activity"/>
    <property type="evidence" value="ECO:0007669"/>
    <property type="project" value="UniProtKB-KW"/>
</dbReference>
<evidence type="ECO:0000256" key="10">
    <source>
        <dbReference type="ARBA" id="ARBA00023136"/>
    </source>
</evidence>
<keyword evidence="5 11" id="KW-0547">Nucleotide-binding</keyword>
<keyword evidence="2 11" id="KW-1003">Cell membrane</keyword>
<dbReference type="InterPro" id="IPR003820">
    <property type="entry name" value="KdpC"/>
</dbReference>
<organism evidence="12 13">
    <name type="scientific">Salipiger mucosus DSM 16094</name>
    <dbReference type="NCBI Taxonomy" id="1123237"/>
    <lineage>
        <taxon>Bacteria</taxon>
        <taxon>Pseudomonadati</taxon>
        <taxon>Pseudomonadota</taxon>
        <taxon>Alphaproteobacteria</taxon>
        <taxon>Rhodobacterales</taxon>
        <taxon>Roseobacteraceae</taxon>
        <taxon>Salipiger</taxon>
    </lineage>
</organism>
<dbReference type="EMBL" id="APVH01000014">
    <property type="protein sequence ID" value="EPX83750.1"/>
    <property type="molecule type" value="Genomic_DNA"/>
</dbReference>
<dbReference type="PIRSF" id="PIRSF001296">
    <property type="entry name" value="K_ATPase_KdpC"/>
    <property type="match status" value="1"/>
</dbReference>
<evidence type="ECO:0000256" key="6">
    <source>
        <dbReference type="ARBA" id="ARBA00022840"/>
    </source>
</evidence>
<gene>
    <name evidence="11" type="primary">kdpC</name>
    <name evidence="12" type="ORF">Salmuc_03651</name>
</gene>
<comment type="subcellular location">
    <subcellularLocation>
        <location evidence="11">Cell membrane</location>
        <topology evidence="11">Single-pass membrane protein</topology>
    </subcellularLocation>
</comment>
<dbReference type="NCBIfam" id="TIGR00681">
    <property type="entry name" value="kdpC"/>
    <property type="match status" value="1"/>
</dbReference>
<evidence type="ECO:0000256" key="2">
    <source>
        <dbReference type="ARBA" id="ARBA00022475"/>
    </source>
</evidence>
<proteinExistence type="inferred from homology"/>
<evidence type="ECO:0000256" key="11">
    <source>
        <dbReference type="HAMAP-Rule" id="MF_00276"/>
    </source>
</evidence>
<dbReference type="Proteomes" id="UP000015347">
    <property type="component" value="Unassembled WGS sequence"/>
</dbReference>
<protein>
    <recommendedName>
        <fullName evidence="11">Potassium-transporting ATPase KdpC subunit</fullName>
    </recommendedName>
    <alternativeName>
        <fullName evidence="11">ATP phosphohydrolase [potassium-transporting] C chain</fullName>
    </alternativeName>
    <alternativeName>
        <fullName evidence="11">Potassium-binding and translocating subunit C</fullName>
    </alternativeName>
    <alternativeName>
        <fullName evidence="11">Potassium-translocating ATPase C chain</fullName>
    </alternativeName>
</protein>
<evidence type="ECO:0000256" key="9">
    <source>
        <dbReference type="ARBA" id="ARBA00023065"/>
    </source>
</evidence>
<evidence type="ECO:0000256" key="8">
    <source>
        <dbReference type="ARBA" id="ARBA00022989"/>
    </source>
</evidence>
<keyword evidence="1 11" id="KW-0813">Transport</keyword>
<dbReference type="AlphaFoldDB" id="S9S0J4"/>
<evidence type="ECO:0000256" key="4">
    <source>
        <dbReference type="ARBA" id="ARBA00022692"/>
    </source>
</evidence>
<keyword evidence="4 11" id="KW-0812">Transmembrane</keyword>
<comment type="function">
    <text evidence="11">Part of the high-affinity ATP-driven potassium transport (or Kdp) system, which catalyzes the hydrolysis of ATP coupled with the electrogenic transport of potassium into the cytoplasm. This subunit acts as a catalytic chaperone that increases the ATP-binding affinity of the ATP-hydrolyzing subunit KdpB by the formation of a transient KdpB/KdpC/ATP ternary complex.</text>
</comment>
<keyword evidence="12" id="KW-0378">Hydrolase</keyword>
<keyword evidence="3 11" id="KW-0633">Potassium transport</keyword>
<dbReference type="eggNOG" id="COG2156">
    <property type="taxonomic scope" value="Bacteria"/>
</dbReference>
<dbReference type="OrthoDB" id="9788285at2"/>
<accession>S9S0J4</accession>